<organism evidence="8 9">
    <name type="scientific">Agreia bicolorata</name>
    <dbReference type="NCBI Taxonomy" id="110935"/>
    <lineage>
        <taxon>Bacteria</taxon>
        <taxon>Bacillati</taxon>
        <taxon>Actinomycetota</taxon>
        <taxon>Actinomycetes</taxon>
        <taxon>Micrococcales</taxon>
        <taxon>Microbacteriaceae</taxon>
        <taxon>Agreia</taxon>
    </lineage>
</organism>
<dbReference type="InterPro" id="IPR001046">
    <property type="entry name" value="NRAMP_fam"/>
</dbReference>
<evidence type="ECO:0000313" key="8">
    <source>
        <dbReference type="EMBL" id="SKB02590.1"/>
    </source>
</evidence>
<protein>
    <submittedName>
        <fullName evidence="8">NRAMP (Natural resistance-associated macrophage protein) metal ion transporters</fullName>
    </submittedName>
</protein>
<feature type="transmembrane region" description="Helical" evidence="7">
    <location>
        <begin position="144"/>
        <end position="167"/>
    </location>
</feature>
<keyword evidence="2" id="KW-0813">Transport</keyword>
<dbReference type="GO" id="GO:0015086">
    <property type="term" value="F:cadmium ion transmembrane transporter activity"/>
    <property type="evidence" value="ECO:0007669"/>
    <property type="project" value="TreeGrafter"/>
</dbReference>
<proteinExistence type="predicted"/>
<feature type="transmembrane region" description="Helical" evidence="7">
    <location>
        <begin position="77"/>
        <end position="95"/>
    </location>
</feature>
<dbReference type="NCBIfam" id="NF037982">
    <property type="entry name" value="Nramp_1"/>
    <property type="match status" value="1"/>
</dbReference>
<dbReference type="GO" id="GO:0005384">
    <property type="term" value="F:manganese ion transmembrane transporter activity"/>
    <property type="evidence" value="ECO:0007669"/>
    <property type="project" value="TreeGrafter"/>
</dbReference>
<evidence type="ECO:0000256" key="1">
    <source>
        <dbReference type="ARBA" id="ARBA00004141"/>
    </source>
</evidence>
<feature type="transmembrane region" description="Helical" evidence="7">
    <location>
        <begin position="411"/>
        <end position="432"/>
    </location>
</feature>
<evidence type="ECO:0000313" key="9">
    <source>
        <dbReference type="Proteomes" id="UP000189735"/>
    </source>
</evidence>
<name>A0A1T4YLL2_9MICO</name>
<gene>
    <name evidence="8" type="ORF">SAMN06295879_3556</name>
</gene>
<feature type="transmembrane region" description="Helical" evidence="7">
    <location>
        <begin position="301"/>
        <end position="324"/>
    </location>
</feature>
<feature type="transmembrane region" description="Helical" evidence="7">
    <location>
        <begin position="377"/>
        <end position="399"/>
    </location>
</feature>
<feature type="transmembrane region" description="Helical" evidence="7">
    <location>
        <begin position="39"/>
        <end position="57"/>
    </location>
</feature>
<comment type="subcellular location">
    <subcellularLocation>
        <location evidence="1">Membrane</location>
        <topology evidence="1">Multi-pass membrane protein</topology>
    </subcellularLocation>
</comment>
<accession>A0A1T4YLL2</accession>
<evidence type="ECO:0000256" key="7">
    <source>
        <dbReference type="SAM" id="Phobius"/>
    </source>
</evidence>
<evidence type="ECO:0000256" key="4">
    <source>
        <dbReference type="ARBA" id="ARBA00022989"/>
    </source>
</evidence>
<reference evidence="9" key="1">
    <citation type="submission" date="2017-02" db="EMBL/GenBank/DDBJ databases">
        <authorList>
            <person name="Varghese N."/>
            <person name="Submissions S."/>
        </authorList>
    </citation>
    <scope>NUCLEOTIDE SEQUENCE [LARGE SCALE GENOMIC DNA]</scope>
    <source>
        <strain evidence="9">VKM Ac-2052</strain>
    </source>
</reference>
<sequence>MSERTRTRSSSRTPGTGFGRLSTSSVQAIVDSRRKRRSFWQQLALIGPAFVAGAWQFGPGNLATAVQAGSGYQYTLIWVIVVSTILMIFLTDMSVRLGIVSPVSLIQSIKDHLGKTVGVVAGFGVFLVTLCFSVGNAVGVGLGASMLFGGSPVMWTIICTLLVASILLVKNVYRVIEKVLIAMVAIMAIAFVTTAFIANPDWAAAASGLVPSVPSDAWLLVIALVGTNFSINAAFYTSYGTKERARSAADYRDITMVDTIPGIVAPGIMTALVIVVAASVIGATGQAATTMAQLGSIFEPLAGPVGTAIFAIGFTGAAFSAMIANSTAGGTMLSDALNRRGEGMRTSGTQKLISGGILAFGLIITVLFQAAPVQLIVTAQALTILVAPLLAALIVIMANRKSLMGALRNRWWQNLFGAIGLLAVLGLSLRLISNFVLGG</sequence>
<feature type="transmembrane region" description="Helical" evidence="7">
    <location>
        <begin position="179"/>
        <end position="198"/>
    </location>
</feature>
<dbReference type="RefSeq" id="WP_078715467.1">
    <property type="nucleotide sequence ID" value="NZ_FUYG01000012.1"/>
</dbReference>
<feature type="transmembrane region" description="Helical" evidence="7">
    <location>
        <begin position="218"/>
        <end position="239"/>
    </location>
</feature>
<evidence type="ECO:0000256" key="2">
    <source>
        <dbReference type="ARBA" id="ARBA00022448"/>
    </source>
</evidence>
<feature type="region of interest" description="Disordered" evidence="6">
    <location>
        <begin position="1"/>
        <end position="20"/>
    </location>
</feature>
<evidence type="ECO:0000256" key="5">
    <source>
        <dbReference type="ARBA" id="ARBA00023136"/>
    </source>
</evidence>
<dbReference type="EMBL" id="FUYG01000012">
    <property type="protein sequence ID" value="SKB02590.1"/>
    <property type="molecule type" value="Genomic_DNA"/>
</dbReference>
<feature type="transmembrane region" description="Helical" evidence="7">
    <location>
        <begin position="352"/>
        <end position="371"/>
    </location>
</feature>
<dbReference type="PANTHER" id="PTHR11706">
    <property type="entry name" value="SOLUTE CARRIER PROTEIN FAMILY 11 MEMBER"/>
    <property type="match status" value="1"/>
</dbReference>
<keyword evidence="4 7" id="KW-1133">Transmembrane helix</keyword>
<evidence type="ECO:0000256" key="6">
    <source>
        <dbReference type="SAM" id="MobiDB-lite"/>
    </source>
</evidence>
<keyword evidence="5 7" id="KW-0472">Membrane</keyword>
<dbReference type="Pfam" id="PF01566">
    <property type="entry name" value="Nramp"/>
    <property type="match status" value="1"/>
</dbReference>
<evidence type="ECO:0000256" key="3">
    <source>
        <dbReference type="ARBA" id="ARBA00022692"/>
    </source>
</evidence>
<dbReference type="AlphaFoldDB" id="A0A1T4YLL2"/>
<feature type="transmembrane region" description="Helical" evidence="7">
    <location>
        <begin position="116"/>
        <end position="138"/>
    </location>
</feature>
<keyword evidence="3 7" id="KW-0812">Transmembrane</keyword>
<dbReference type="Proteomes" id="UP000189735">
    <property type="component" value="Unassembled WGS sequence"/>
</dbReference>
<feature type="transmembrane region" description="Helical" evidence="7">
    <location>
        <begin position="260"/>
        <end position="281"/>
    </location>
</feature>
<dbReference type="GO" id="GO:0005886">
    <property type="term" value="C:plasma membrane"/>
    <property type="evidence" value="ECO:0007669"/>
    <property type="project" value="TreeGrafter"/>
</dbReference>
<dbReference type="GO" id="GO:0034755">
    <property type="term" value="P:iron ion transmembrane transport"/>
    <property type="evidence" value="ECO:0007669"/>
    <property type="project" value="TreeGrafter"/>
</dbReference>
<dbReference type="PANTHER" id="PTHR11706:SF33">
    <property type="entry name" value="NATURAL RESISTANCE-ASSOCIATED MACROPHAGE PROTEIN 2"/>
    <property type="match status" value="1"/>
</dbReference>